<accession>A0A8H7RLE0</accession>
<gene>
    <name evidence="6" type="ORF">INT45_011166</name>
</gene>
<feature type="domain" description="Chromo" evidence="5">
    <location>
        <begin position="321"/>
        <end position="352"/>
    </location>
</feature>
<evidence type="ECO:0000313" key="6">
    <source>
        <dbReference type="EMBL" id="KAG2212520.1"/>
    </source>
</evidence>
<dbReference type="InterPro" id="IPR023780">
    <property type="entry name" value="Chromo_domain"/>
</dbReference>
<dbReference type="Pfam" id="PF00385">
    <property type="entry name" value="Chromo"/>
    <property type="match status" value="1"/>
</dbReference>
<dbReference type="PROSITE" id="PS50013">
    <property type="entry name" value="CHROMO_2"/>
    <property type="match status" value="1"/>
</dbReference>
<evidence type="ECO:0000256" key="1">
    <source>
        <dbReference type="ARBA" id="ARBA00001968"/>
    </source>
</evidence>
<dbReference type="GO" id="GO:0046872">
    <property type="term" value="F:metal ion binding"/>
    <property type="evidence" value="ECO:0007669"/>
    <property type="project" value="UniProtKB-KW"/>
</dbReference>
<reference evidence="6 7" key="1">
    <citation type="submission" date="2020-12" db="EMBL/GenBank/DDBJ databases">
        <title>Metabolic potential, ecology and presence of endohyphal bacteria is reflected in genomic diversity of Mucoromycotina.</title>
        <authorList>
            <person name="Muszewska A."/>
            <person name="Okrasinska A."/>
            <person name="Steczkiewicz K."/>
            <person name="Drgas O."/>
            <person name="Orlowska M."/>
            <person name="Perlinska-Lenart U."/>
            <person name="Aleksandrzak-Piekarczyk T."/>
            <person name="Szatraj K."/>
            <person name="Zielenkiewicz U."/>
            <person name="Pilsyk S."/>
            <person name="Malc E."/>
            <person name="Mieczkowski P."/>
            <person name="Kruszewska J.S."/>
            <person name="Biernat P."/>
            <person name="Pawlowska J."/>
        </authorList>
    </citation>
    <scope>NUCLEOTIDE SEQUENCE [LARGE SCALE GENOMIC DNA]</scope>
    <source>
        <strain evidence="6 7">CBS 142.35</strain>
    </source>
</reference>
<proteinExistence type="predicted"/>
<evidence type="ECO:0000259" key="5">
    <source>
        <dbReference type="PROSITE" id="PS50013"/>
    </source>
</evidence>
<feature type="coiled-coil region" evidence="3">
    <location>
        <begin position="237"/>
        <end position="264"/>
    </location>
</feature>
<feature type="compositionally biased region" description="Basic residues" evidence="4">
    <location>
        <begin position="296"/>
        <end position="305"/>
    </location>
</feature>
<dbReference type="InterPro" id="IPR027806">
    <property type="entry name" value="HARBI1_dom"/>
</dbReference>
<dbReference type="EMBL" id="JAEPRB010000746">
    <property type="protein sequence ID" value="KAG2212520.1"/>
    <property type="molecule type" value="Genomic_DNA"/>
</dbReference>
<evidence type="ECO:0000313" key="7">
    <source>
        <dbReference type="Proteomes" id="UP000646827"/>
    </source>
</evidence>
<comment type="caution">
    <text evidence="6">The sequence shown here is derived from an EMBL/GenBank/DDBJ whole genome shotgun (WGS) entry which is preliminary data.</text>
</comment>
<dbReference type="SUPFAM" id="SSF54160">
    <property type="entry name" value="Chromo domain-like"/>
    <property type="match status" value="1"/>
</dbReference>
<keyword evidence="3" id="KW-0175">Coiled coil</keyword>
<dbReference type="InterPro" id="IPR000953">
    <property type="entry name" value="Chromo/chromo_shadow_dom"/>
</dbReference>
<keyword evidence="7" id="KW-1185">Reference proteome</keyword>
<comment type="cofactor">
    <cofactor evidence="1">
        <name>a divalent metal cation</name>
        <dbReference type="ChEBI" id="CHEBI:60240"/>
    </cofactor>
</comment>
<keyword evidence="2" id="KW-0479">Metal-binding</keyword>
<dbReference type="SMART" id="SM00298">
    <property type="entry name" value="CHROMO"/>
    <property type="match status" value="1"/>
</dbReference>
<dbReference type="Gene3D" id="2.40.50.40">
    <property type="match status" value="1"/>
</dbReference>
<evidence type="ECO:0000256" key="4">
    <source>
        <dbReference type="SAM" id="MobiDB-lite"/>
    </source>
</evidence>
<dbReference type="InterPro" id="IPR016197">
    <property type="entry name" value="Chromo-like_dom_sf"/>
</dbReference>
<sequence>MFSSLKLRIYSALKRNPKQFKHVTLIIDGHDSKINYVDTNIKREKLYSYKLKKPGCRTQIICDMNEMILWVSKSEFCSESSDGNMFLNMKLYNKLHITDCIAMDGGYPLFLNQFYQISEEKGKSYSDDNFIYPIRKDIGVDLTYHEAHYNEVFGSFRSTIENQFSVLGSKFNRFNNNHKATKMHDIKHYTLQFKVACLLKNMHKFVDDFGINIQPHHKLWENKGFNFPIEEKMIDIVISNEIKVKEKTKRIEELQQKLLSMELNNNNDNIISENEMEIDNNSSDSELDVPKEYNRNKRKRNKGKNKVTDINKFRNNNKNIYEIERIIGHKVIDNEYQFLIKWKDYPDNDDSWISINKFNQKDMLKNMPIKTNWQLV</sequence>
<feature type="compositionally biased region" description="Low complexity" evidence="4">
    <location>
        <begin position="273"/>
        <end position="284"/>
    </location>
</feature>
<feature type="region of interest" description="Disordered" evidence="4">
    <location>
        <begin position="273"/>
        <end position="311"/>
    </location>
</feature>
<evidence type="ECO:0000256" key="2">
    <source>
        <dbReference type="ARBA" id="ARBA00022723"/>
    </source>
</evidence>
<dbReference type="OrthoDB" id="2393881at2759"/>
<dbReference type="Pfam" id="PF13359">
    <property type="entry name" value="DDE_Tnp_4"/>
    <property type="match status" value="1"/>
</dbReference>
<protein>
    <recommendedName>
        <fullName evidence="5">Chromo domain-containing protein</fullName>
    </recommendedName>
</protein>
<dbReference type="Proteomes" id="UP000646827">
    <property type="component" value="Unassembled WGS sequence"/>
</dbReference>
<organism evidence="6 7">
    <name type="scientific">Circinella minor</name>
    <dbReference type="NCBI Taxonomy" id="1195481"/>
    <lineage>
        <taxon>Eukaryota</taxon>
        <taxon>Fungi</taxon>
        <taxon>Fungi incertae sedis</taxon>
        <taxon>Mucoromycota</taxon>
        <taxon>Mucoromycotina</taxon>
        <taxon>Mucoromycetes</taxon>
        <taxon>Mucorales</taxon>
        <taxon>Lichtheimiaceae</taxon>
        <taxon>Circinella</taxon>
    </lineage>
</organism>
<name>A0A8H7RLE0_9FUNG</name>
<dbReference type="AlphaFoldDB" id="A0A8H7RLE0"/>
<evidence type="ECO:0000256" key="3">
    <source>
        <dbReference type="SAM" id="Coils"/>
    </source>
</evidence>